<dbReference type="Proteomes" id="UP000585258">
    <property type="component" value="Unassembled WGS sequence"/>
</dbReference>
<sequence>MSKFGLEYGEVNTLRSKIGKCIENLESQKRAADKALSSLSEISEGYSELKEIAFNLNAVKLISVKEVEKVSLFKNALNSYTENIRNNDTQVYTMKEK</sequence>
<gene>
    <name evidence="1" type="ORF">H7E68_17685</name>
</gene>
<accession>A0A7X0SF96</accession>
<evidence type="ECO:0000313" key="1">
    <source>
        <dbReference type="EMBL" id="MBB6716529.1"/>
    </source>
</evidence>
<comment type="caution">
    <text evidence="1">The sequence shown here is derived from an EMBL/GenBank/DDBJ whole genome shotgun (WGS) entry which is preliminary data.</text>
</comment>
<evidence type="ECO:0000313" key="2">
    <source>
        <dbReference type="Proteomes" id="UP000585258"/>
    </source>
</evidence>
<reference evidence="1 2" key="1">
    <citation type="submission" date="2020-08" db="EMBL/GenBank/DDBJ databases">
        <title>Clostridia isolated from Swiss meat.</title>
        <authorList>
            <person name="Wambui J."/>
            <person name="Stevens M.J.A."/>
            <person name="Stephan R."/>
        </authorList>
    </citation>
    <scope>NUCLEOTIDE SEQUENCE [LARGE SCALE GENOMIC DNA]</scope>
    <source>
        <strain evidence="1 2">CM001</strain>
    </source>
</reference>
<organism evidence="1 2">
    <name type="scientific">Clostridium gasigenes</name>
    <dbReference type="NCBI Taxonomy" id="94869"/>
    <lineage>
        <taxon>Bacteria</taxon>
        <taxon>Bacillati</taxon>
        <taxon>Bacillota</taxon>
        <taxon>Clostridia</taxon>
        <taxon>Eubacteriales</taxon>
        <taxon>Clostridiaceae</taxon>
        <taxon>Clostridium</taxon>
    </lineage>
</organism>
<dbReference type="RefSeq" id="WP_185165537.1">
    <property type="nucleotide sequence ID" value="NZ_JACKWY010000015.1"/>
</dbReference>
<protein>
    <submittedName>
        <fullName evidence="1">Uncharacterized protein</fullName>
    </submittedName>
</protein>
<proteinExistence type="predicted"/>
<dbReference type="EMBL" id="JACKWY010000015">
    <property type="protein sequence ID" value="MBB6716529.1"/>
    <property type="molecule type" value="Genomic_DNA"/>
</dbReference>
<name>A0A7X0SF96_9CLOT</name>
<dbReference type="AlphaFoldDB" id="A0A7X0SF96"/>